<dbReference type="InterPro" id="IPR001509">
    <property type="entry name" value="Epimerase_deHydtase"/>
</dbReference>
<name>A0A084ACT1_LACLC</name>
<dbReference type="PATRIC" id="fig|1415168.3.peg.841"/>
<evidence type="ECO:0000313" key="2">
    <source>
        <dbReference type="EMBL" id="KEY63110.1"/>
    </source>
</evidence>
<evidence type="ECO:0000313" key="3">
    <source>
        <dbReference type="Proteomes" id="UP000028401"/>
    </source>
</evidence>
<reference evidence="2 3" key="1">
    <citation type="submission" date="2014-06" db="EMBL/GenBank/DDBJ databases">
        <title>Draft genome sequence of the putrescine producing strain Lactococcus lactis subsp cremoris GE214.</title>
        <authorList>
            <person name="Ladero V."/>
            <person name="Linares D.M."/>
            <person name="del Rio B."/>
            <person name="Mayo B."/>
            <person name="Martin M.C."/>
            <person name="Fernandez M."/>
            <person name="Alvarez M.A."/>
        </authorList>
    </citation>
    <scope>NUCLEOTIDE SEQUENCE [LARGE SCALE GENOMIC DNA]</scope>
    <source>
        <strain evidence="2 3">GE214</strain>
    </source>
</reference>
<dbReference type="EMBL" id="AZSI01000014">
    <property type="protein sequence ID" value="KEY63110.1"/>
    <property type="molecule type" value="Genomic_DNA"/>
</dbReference>
<dbReference type="AlphaFoldDB" id="A0A084ACT1"/>
<proteinExistence type="predicted"/>
<gene>
    <name evidence="2" type="ORF">U725_00789</name>
</gene>
<dbReference type="SUPFAM" id="SSF51735">
    <property type="entry name" value="NAD(P)-binding Rossmann-fold domains"/>
    <property type="match status" value="1"/>
</dbReference>
<organism evidence="2 3">
    <name type="scientific">Lactococcus cremoris subsp. cremoris GE214</name>
    <dbReference type="NCBI Taxonomy" id="1415168"/>
    <lineage>
        <taxon>Bacteria</taxon>
        <taxon>Bacillati</taxon>
        <taxon>Bacillota</taxon>
        <taxon>Bacilli</taxon>
        <taxon>Lactobacillales</taxon>
        <taxon>Streptococcaceae</taxon>
        <taxon>Lactococcus</taxon>
        <taxon>Lactococcus cremoris subsp. cremoris</taxon>
    </lineage>
</organism>
<dbReference type="Proteomes" id="UP000028401">
    <property type="component" value="Unassembled WGS sequence"/>
</dbReference>
<comment type="caution">
    <text evidence="2">The sequence shown here is derived from an EMBL/GenBank/DDBJ whole genome shotgun (WGS) entry which is preliminary data.</text>
</comment>
<feature type="domain" description="NAD-dependent epimerase/dehydratase" evidence="1">
    <location>
        <begin position="3"/>
        <end position="77"/>
    </location>
</feature>
<dbReference type="InterPro" id="IPR036291">
    <property type="entry name" value="NAD(P)-bd_dom_sf"/>
</dbReference>
<evidence type="ECO:0000259" key="1">
    <source>
        <dbReference type="Pfam" id="PF01370"/>
    </source>
</evidence>
<dbReference type="RefSeq" id="WP_042747927.1">
    <property type="nucleotide sequence ID" value="NZ_AZSI01000014.1"/>
</dbReference>
<dbReference type="Gene3D" id="3.40.50.720">
    <property type="entry name" value="NAD(P)-binding Rossmann-like Domain"/>
    <property type="match status" value="1"/>
</dbReference>
<accession>A0A084ACT1</accession>
<protein>
    <submittedName>
        <fullName evidence="2">NADH dehydrogenase</fullName>
    </submittedName>
</protein>
<dbReference type="Pfam" id="PF01370">
    <property type="entry name" value="Epimerase"/>
    <property type="match status" value="1"/>
</dbReference>
<sequence length="207" mass="23367">MIITIVGGTGLVGQGIFKELAQVADYELHSLSRHGKSKDNLVEPVIYHAANLNETGDWQELLQKSDWVIDAVGILFPSKSKGTTYEKNSIQPAKIIIDTIVNSENQCLFISANDGPFFMNDYMKAKKEVEAYGQKCLKSRFVSVFPGIVYDASRKSSYFPARLLERLVKIPIFSFLKSYRPIKRSQFAKEIHKIIEGKESSLTTRIK</sequence>